<name>A0A9P5RVK2_9FUNG</name>
<feature type="non-terminal residue" evidence="1">
    <location>
        <position position="1"/>
    </location>
</feature>
<dbReference type="OrthoDB" id="2438162at2759"/>
<sequence>AMMVHGENAVIYPLSSLSLLQERSPEGVAMVDSLKRLRSIVDDFDRLECMTVNDLSYPSFFDQTFGRFFQY</sequence>
<gene>
    <name evidence="1" type="ORF">BG015_009375</name>
</gene>
<keyword evidence="2" id="KW-1185">Reference proteome</keyword>
<evidence type="ECO:0000313" key="1">
    <source>
        <dbReference type="EMBL" id="KAF9148878.1"/>
    </source>
</evidence>
<dbReference type="Proteomes" id="UP000748756">
    <property type="component" value="Unassembled WGS sequence"/>
</dbReference>
<organism evidence="1 2">
    <name type="scientific">Linnemannia schmuckeri</name>
    <dbReference type="NCBI Taxonomy" id="64567"/>
    <lineage>
        <taxon>Eukaryota</taxon>
        <taxon>Fungi</taxon>
        <taxon>Fungi incertae sedis</taxon>
        <taxon>Mucoromycota</taxon>
        <taxon>Mortierellomycotina</taxon>
        <taxon>Mortierellomycetes</taxon>
        <taxon>Mortierellales</taxon>
        <taxon>Mortierellaceae</taxon>
        <taxon>Linnemannia</taxon>
    </lineage>
</organism>
<dbReference type="AlphaFoldDB" id="A0A9P5RVK2"/>
<comment type="caution">
    <text evidence="1">The sequence shown here is derived from an EMBL/GenBank/DDBJ whole genome shotgun (WGS) entry which is preliminary data.</text>
</comment>
<proteinExistence type="predicted"/>
<accession>A0A9P5RVK2</accession>
<reference evidence="1" key="1">
    <citation type="journal article" date="2020" name="Fungal Divers.">
        <title>Resolving the Mortierellaceae phylogeny through synthesis of multi-gene phylogenetics and phylogenomics.</title>
        <authorList>
            <person name="Vandepol N."/>
            <person name="Liber J."/>
            <person name="Desiro A."/>
            <person name="Na H."/>
            <person name="Kennedy M."/>
            <person name="Barry K."/>
            <person name="Grigoriev I.V."/>
            <person name="Miller A.N."/>
            <person name="O'Donnell K."/>
            <person name="Stajich J.E."/>
            <person name="Bonito G."/>
        </authorList>
    </citation>
    <scope>NUCLEOTIDE SEQUENCE</scope>
    <source>
        <strain evidence="1">NRRL 6426</strain>
    </source>
</reference>
<dbReference type="EMBL" id="JAAAUQ010000601">
    <property type="protein sequence ID" value="KAF9148878.1"/>
    <property type="molecule type" value="Genomic_DNA"/>
</dbReference>
<evidence type="ECO:0000313" key="2">
    <source>
        <dbReference type="Proteomes" id="UP000748756"/>
    </source>
</evidence>
<protein>
    <submittedName>
        <fullName evidence="1">Uncharacterized protein</fullName>
    </submittedName>
</protein>